<dbReference type="AlphaFoldDB" id="A0A2I0KC97"/>
<protein>
    <recommendedName>
        <fullName evidence="1">Reverse transcriptase domain-containing protein</fullName>
    </recommendedName>
</protein>
<dbReference type="PANTHER" id="PTHR33116">
    <property type="entry name" value="REVERSE TRANSCRIPTASE ZINC-BINDING DOMAIN-CONTAINING PROTEIN-RELATED-RELATED"/>
    <property type="match status" value="1"/>
</dbReference>
<comment type="caution">
    <text evidence="2">The sequence shown here is derived from an EMBL/GenBank/DDBJ whole genome shotgun (WGS) entry which is preliminary data.</text>
</comment>
<dbReference type="PANTHER" id="PTHR33116:SF78">
    <property type="entry name" value="OS12G0587133 PROTEIN"/>
    <property type="match status" value="1"/>
</dbReference>
<name>A0A2I0KC97_PUNGR</name>
<sequence length="269" mass="29767">MDCVTTTTMQVLWNGEATEEFIPKRGIRQGCPLSPYLFVLCIERLAHRIYDLVSFGRWRPIRVGAHGLAISHIMFADDLLLFAEASKGQMREVMGVLDTFLHSRAQKSLFQGVVDCVQSRLNGWSASTLSMAGRTTLVQSVLQAIPMYTMQLQASVRDFVLGSGGWDWHRISRILPHSIILHIASVLPPGKDCREEDVPYWRLDSSGDYSVKTAYQLLTADSFILPPCRVESYMELGGTLETSGFSVAGGARELALQQGLISTTSHSVG</sequence>
<evidence type="ECO:0000313" key="3">
    <source>
        <dbReference type="Proteomes" id="UP000233551"/>
    </source>
</evidence>
<dbReference type="EMBL" id="PGOL01000684">
    <property type="protein sequence ID" value="PKI66165.1"/>
    <property type="molecule type" value="Genomic_DNA"/>
</dbReference>
<evidence type="ECO:0000313" key="2">
    <source>
        <dbReference type="EMBL" id="PKI66165.1"/>
    </source>
</evidence>
<evidence type="ECO:0000259" key="1">
    <source>
        <dbReference type="PROSITE" id="PS50878"/>
    </source>
</evidence>
<dbReference type="InterPro" id="IPR000477">
    <property type="entry name" value="RT_dom"/>
</dbReference>
<accession>A0A2I0KC97</accession>
<dbReference type="Proteomes" id="UP000233551">
    <property type="component" value="Unassembled WGS sequence"/>
</dbReference>
<reference evidence="2 3" key="1">
    <citation type="submission" date="2017-11" db="EMBL/GenBank/DDBJ databases">
        <title>De-novo sequencing of pomegranate (Punica granatum L.) genome.</title>
        <authorList>
            <person name="Akparov Z."/>
            <person name="Amiraslanov A."/>
            <person name="Hajiyeva S."/>
            <person name="Abbasov M."/>
            <person name="Kaur K."/>
            <person name="Hamwieh A."/>
            <person name="Solovyev V."/>
            <person name="Salamov A."/>
            <person name="Braich B."/>
            <person name="Kosarev P."/>
            <person name="Mahmoud A."/>
            <person name="Hajiyev E."/>
            <person name="Babayeva S."/>
            <person name="Izzatullayeva V."/>
            <person name="Mammadov A."/>
            <person name="Mammadov A."/>
            <person name="Sharifova S."/>
            <person name="Ojaghi J."/>
            <person name="Eynullazada K."/>
            <person name="Bayramov B."/>
            <person name="Abdulazimova A."/>
            <person name="Shahmuradov I."/>
        </authorList>
    </citation>
    <scope>NUCLEOTIDE SEQUENCE [LARGE SCALE GENOMIC DNA]</scope>
    <source>
        <strain evidence="3">cv. AG2017</strain>
        <tissue evidence="2">Leaf</tissue>
    </source>
</reference>
<feature type="domain" description="Reverse transcriptase" evidence="1">
    <location>
        <begin position="1"/>
        <end position="129"/>
    </location>
</feature>
<proteinExistence type="predicted"/>
<organism evidence="2 3">
    <name type="scientific">Punica granatum</name>
    <name type="common">Pomegranate</name>
    <dbReference type="NCBI Taxonomy" id="22663"/>
    <lineage>
        <taxon>Eukaryota</taxon>
        <taxon>Viridiplantae</taxon>
        <taxon>Streptophyta</taxon>
        <taxon>Embryophyta</taxon>
        <taxon>Tracheophyta</taxon>
        <taxon>Spermatophyta</taxon>
        <taxon>Magnoliopsida</taxon>
        <taxon>eudicotyledons</taxon>
        <taxon>Gunneridae</taxon>
        <taxon>Pentapetalae</taxon>
        <taxon>rosids</taxon>
        <taxon>malvids</taxon>
        <taxon>Myrtales</taxon>
        <taxon>Lythraceae</taxon>
        <taxon>Punica</taxon>
    </lineage>
</organism>
<dbReference type="PROSITE" id="PS50878">
    <property type="entry name" value="RT_POL"/>
    <property type="match status" value="1"/>
</dbReference>
<dbReference type="STRING" id="22663.A0A2I0KC97"/>
<dbReference type="Pfam" id="PF00078">
    <property type="entry name" value="RVT_1"/>
    <property type="match status" value="1"/>
</dbReference>
<keyword evidence="3" id="KW-1185">Reference proteome</keyword>
<gene>
    <name evidence="2" type="ORF">CRG98_013418</name>
</gene>